<feature type="domain" description="Peptidoglycan binding-like" evidence="2">
    <location>
        <begin position="60"/>
        <end position="97"/>
    </location>
</feature>
<proteinExistence type="predicted"/>
<keyword evidence="1" id="KW-0732">Signal</keyword>
<evidence type="ECO:0000313" key="4">
    <source>
        <dbReference type="Proteomes" id="UP000573001"/>
    </source>
</evidence>
<evidence type="ECO:0000256" key="1">
    <source>
        <dbReference type="SAM" id="SignalP"/>
    </source>
</evidence>
<dbReference type="InterPro" id="IPR036365">
    <property type="entry name" value="PGBD-like_sf"/>
</dbReference>
<comment type="caution">
    <text evidence="3">The sequence shown here is derived from an EMBL/GenBank/DDBJ whole genome shotgun (WGS) entry which is preliminary data.</text>
</comment>
<dbReference type="EMBL" id="JABMCE010000056">
    <property type="protein sequence ID" value="NUU13006.1"/>
    <property type="molecule type" value="Genomic_DNA"/>
</dbReference>
<name>A0ABX2M547_9MICO</name>
<gene>
    <name evidence="3" type="ORF">HP507_04035</name>
</gene>
<protein>
    <submittedName>
        <fullName evidence="3">Peptidoglycan-binding protein</fullName>
    </submittedName>
</protein>
<feature type="chain" id="PRO_5045697067" evidence="1">
    <location>
        <begin position="35"/>
        <end position="120"/>
    </location>
</feature>
<accession>A0ABX2M547</accession>
<evidence type="ECO:0000259" key="2">
    <source>
        <dbReference type="Pfam" id="PF01471"/>
    </source>
</evidence>
<dbReference type="Proteomes" id="UP000573001">
    <property type="component" value="Unassembled WGS sequence"/>
</dbReference>
<dbReference type="Gene3D" id="1.10.101.10">
    <property type="entry name" value="PGBD-like superfamily/PGBD"/>
    <property type="match status" value="1"/>
</dbReference>
<dbReference type="InterPro" id="IPR002477">
    <property type="entry name" value="Peptidoglycan-bd-like"/>
</dbReference>
<keyword evidence="4" id="KW-1185">Reference proteome</keyword>
<dbReference type="Pfam" id="PF01471">
    <property type="entry name" value="PG_binding_1"/>
    <property type="match status" value="1"/>
</dbReference>
<dbReference type="SUPFAM" id="SSF47090">
    <property type="entry name" value="PGBD-like"/>
    <property type="match status" value="1"/>
</dbReference>
<reference evidence="3 4" key="1">
    <citation type="submission" date="2020-05" db="EMBL/GenBank/DDBJ databases">
        <title>Genome Sequencing of Type Strains.</title>
        <authorList>
            <person name="Lemaire J.F."/>
            <person name="Inderbitzin P."/>
            <person name="Gregorio O.A."/>
            <person name="Collins S.B."/>
            <person name="Wespe N."/>
            <person name="Knight-Connoni V."/>
        </authorList>
    </citation>
    <scope>NUCLEOTIDE SEQUENCE [LARGE SCALE GENOMIC DNA]</scope>
    <source>
        <strain evidence="3 4">ATCC 19096</strain>
    </source>
</reference>
<dbReference type="InterPro" id="IPR036366">
    <property type="entry name" value="PGBDSf"/>
</dbReference>
<feature type="signal peptide" evidence="1">
    <location>
        <begin position="1"/>
        <end position="34"/>
    </location>
</feature>
<evidence type="ECO:0000313" key="3">
    <source>
        <dbReference type="EMBL" id="NUU13006.1"/>
    </source>
</evidence>
<sequence>MENEVNKLIRIGLTAVATAGVIGMSLGTASAANAASGCVTSQFRQGSTGNCVKYIQQIQALPADGIFGPQTKQNIVNFQRSAGLVADGIVGANTWKYLCVPLDGPSWSTAQKNAGCRSLY</sequence>
<organism evidence="3 4">
    <name type="scientific">Curtobacterium pusillum</name>
    <dbReference type="NCBI Taxonomy" id="69373"/>
    <lineage>
        <taxon>Bacteria</taxon>
        <taxon>Bacillati</taxon>
        <taxon>Actinomycetota</taxon>
        <taxon>Actinomycetes</taxon>
        <taxon>Micrococcales</taxon>
        <taxon>Microbacteriaceae</taxon>
        <taxon>Curtobacterium</taxon>
    </lineage>
</organism>